<evidence type="ECO:0000313" key="2">
    <source>
        <dbReference type="Proteomes" id="UP000004382"/>
    </source>
</evidence>
<dbReference type="AlphaFoldDB" id="H1KS18"/>
<comment type="caution">
    <text evidence="1">The sequence shown here is derived from an EMBL/GenBank/DDBJ whole genome shotgun (WGS) entry which is preliminary data.</text>
</comment>
<protein>
    <submittedName>
        <fullName evidence="1">Uncharacterized protein</fullName>
    </submittedName>
</protein>
<reference evidence="1 2" key="1">
    <citation type="submission" date="2011-09" db="EMBL/GenBank/DDBJ databases">
        <title>The draft genome of Methylobacterium extorquens DSM 13060.</title>
        <authorList>
            <consortium name="US DOE Joint Genome Institute (JGI-PGF)"/>
            <person name="Lucas S."/>
            <person name="Han J."/>
            <person name="Lapidus A."/>
            <person name="Cheng J.-F."/>
            <person name="Goodwin L."/>
            <person name="Pitluck S."/>
            <person name="Peters L."/>
            <person name="Land M.L."/>
            <person name="Hauser L."/>
            <person name="Koskimaki J."/>
            <person name="Halonen O."/>
            <person name="Pirttila A."/>
            <person name="Frank C."/>
            <person name="Woyke T.J."/>
        </authorList>
    </citation>
    <scope>NUCLEOTIDE SEQUENCE [LARGE SCALE GENOMIC DNA]</scope>
    <source>
        <strain evidence="1 2">DSM 13060</strain>
    </source>
</reference>
<dbReference type="Proteomes" id="UP000004382">
    <property type="component" value="Unassembled WGS sequence"/>
</dbReference>
<organism evidence="1 2">
    <name type="scientific">Methylorubrum extorquens DSM 13060</name>
    <dbReference type="NCBI Taxonomy" id="882800"/>
    <lineage>
        <taxon>Bacteria</taxon>
        <taxon>Pseudomonadati</taxon>
        <taxon>Pseudomonadota</taxon>
        <taxon>Alphaproteobacteria</taxon>
        <taxon>Hyphomicrobiales</taxon>
        <taxon>Methylobacteriaceae</taxon>
        <taxon>Methylorubrum</taxon>
    </lineage>
</organism>
<dbReference type="PATRIC" id="fig|882800.3.peg.5295"/>
<sequence>MMHQDYVAFPETAVDFEALGLSPVGVVREDDGPWHPLAIDAQRNAFAVVGGEAVPLPPEKAGPAIYAALDETCERLWGNSWNSAVGEIFRMNRRTTQRDRVSRNLLPPAVLQAISYVACADEAPEFAEALLAMARLSAKFGNEEGLVRRQWQAVADVYFGDASPELGAVADERPTWRRPRKPVSE</sequence>
<gene>
    <name evidence="1" type="ORF">MetexDRAFT_5431</name>
</gene>
<accession>H1KS18</accession>
<dbReference type="EMBL" id="AGJK01000258">
    <property type="protein sequence ID" value="EHP89585.1"/>
    <property type="molecule type" value="Genomic_DNA"/>
</dbReference>
<proteinExistence type="predicted"/>
<name>H1KS18_METEX</name>
<evidence type="ECO:0000313" key="1">
    <source>
        <dbReference type="EMBL" id="EHP89585.1"/>
    </source>
</evidence>